<dbReference type="PROSITE" id="PS00463">
    <property type="entry name" value="ZN2_CY6_FUNGAL_1"/>
    <property type="match status" value="1"/>
</dbReference>
<dbReference type="CDD" id="cd00067">
    <property type="entry name" value="GAL4"/>
    <property type="match status" value="1"/>
</dbReference>
<dbReference type="InterPro" id="IPR036864">
    <property type="entry name" value="Zn2-C6_fun-type_DNA-bd_sf"/>
</dbReference>
<evidence type="ECO:0000313" key="8">
    <source>
        <dbReference type="EMBL" id="KAH7161090.1"/>
    </source>
</evidence>
<sequence>MPCEKSTAELGCIRRPRRTKARSGCRTCKIRKVKCDEGRPACHRCVSTGRTCEGYGIWGGGNSTRPQGCVQAPNSPPITRLPAPISLRVLDASERDCFEWFTLISAKKLRGIFSSTFWDTLVFQASVHEPAVLHAVLALGSVQRQEVMQIRDIGCFFSAPDDEEQFVLRQYSKAISYLVPDPHGESQPSVDAVLLTCLVFIFLEFLRGRYKAAQAHLQNGLKLIEEAGSNTEMTRKGHAVMKSPSQCVNKGILEAFSRVQVQVGLLGHFSQASVNPHLGPETTIDTFESVEQARESLDRLLNEALQLTEACHRDRVEQSGCCNPGLALHQRKLRVRLETWDSAYSLSTATISTTMPFVDRFSYRLLRSYYTMAVIMVESTTDSSSEMVFDEYTNEFASIVSQAQGLQQVVLSNPVLDDLPPRHPNKHQSIADMGWIPPLYYTALKCRVRRLRLQAIDLLRSLPHREGIWDANIAACIAEKMMAIEEGRSSSPVKQQEFCHQENSGPHDDILLTIPESNRIHNVSIELPDNPRGDLSLTYRKRRDDGTWEDFRTNWQLSAVP</sequence>
<evidence type="ECO:0000256" key="3">
    <source>
        <dbReference type="ARBA" id="ARBA00023015"/>
    </source>
</evidence>
<dbReference type="Pfam" id="PF11951">
    <property type="entry name" value="Fungal_trans_2"/>
    <property type="match status" value="1"/>
</dbReference>
<keyword evidence="9" id="KW-1185">Reference proteome</keyword>
<evidence type="ECO:0000259" key="7">
    <source>
        <dbReference type="PROSITE" id="PS50048"/>
    </source>
</evidence>
<keyword evidence="3" id="KW-0805">Transcription regulation</keyword>
<gene>
    <name evidence="8" type="ORF">EDB81DRAFT_682470</name>
</gene>
<organism evidence="8 9">
    <name type="scientific">Dactylonectria macrodidyma</name>
    <dbReference type="NCBI Taxonomy" id="307937"/>
    <lineage>
        <taxon>Eukaryota</taxon>
        <taxon>Fungi</taxon>
        <taxon>Dikarya</taxon>
        <taxon>Ascomycota</taxon>
        <taxon>Pezizomycotina</taxon>
        <taxon>Sordariomycetes</taxon>
        <taxon>Hypocreomycetidae</taxon>
        <taxon>Hypocreales</taxon>
        <taxon>Nectriaceae</taxon>
        <taxon>Dactylonectria</taxon>
    </lineage>
</organism>
<dbReference type="SMART" id="SM00066">
    <property type="entry name" value="GAL4"/>
    <property type="match status" value="1"/>
</dbReference>
<evidence type="ECO:0000256" key="6">
    <source>
        <dbReference type="ARBA" id="ARBA00023242"/>
    </source>
</evidence>
<comment type="caution">
    <text evidence="8">The sequence shown here is derived from an EMBL/GenBank/DDBJ whole genome shotgun (WGS) entry which is preliminary data.</text>
</comment>
<dbReference type="PROSITE" id="PS50048">
    <property type="entry name" value="ZN2_CY6_FUNGAL_2"/>
    <property type="match status" value="1"/>
</dbReference>
<dbReference type="GO" id="GO:0008270">
    <property type="term" value="F:zinc ion binding"/>
    <property type="evidence" value="ECO:0007669"/>
    <property type="project" value="InterPro"/>
</dbReference>
<evidence type="ECO:0000256" key="2">
    <source>
        <dbReference type="ARBA" id="ARBA00022833"/>
    </source>
</evidence>
<dbReference type="Gene3D" id="4.10.240.10">
    <property type="entry name" value="Zn(2)-C6 fungal-type DNA-binding domain"/>
    <property type="match status" value="1"/>
</dbReference>
<keyword evidence="5" id="KW-0804">Transcription</keyword>
<feature type="domain" description="Zn(2)-C6 fungal-type" evidence="7">
    <location>
        <begin position="24"/>
        <end position="52"/>
    </location>
</feature>
<evidence type="ECO:0000313" key="9">
    <source>
        <dbReference type="Proteomes" id="UP000738349"/>
    </source>
</evidence>
<dbReference type="InterPro" id="IPR001138">
    <property type="entry name" value="Zn2Cys6_DnaBD"/>
</dbReference>
<dbReference type="Proteomes" id="UP000738349">
    <property type="component" value="Unassembled WGS sequence"/>
</dbReference>
<dbReference type="Pfam" id="PF00172">
    <property type="entry name" value="Zn_clus"/>
    <property type="match status" value="1"/>
</dbReference>
<keyword evidence="2" id="KW-0862">Zinc</keyword>
<dbReference type="EMBL" id="JAGMUV010000004">
    <property type="protein sequence ID" value="KAH7161090.1"/>
    <property type="molecule type" value="Genomic_DNA"/>
</dbReference>
<dbReference type="InterPro" id="IPR052360">
    <property type="entry name" value="Transcr_Regulatory_Proteins"/>
</dbReference>
<protein>
    <submittedName>
        <fullName evidence="8">C6 zinc finger domain protein</fullName>
    </submittedName>
</protein>
<dbReference type="GO" id="GO:0000981">
    <property type="term" value="F:DNA-binding transcription factor activity, RNA polymerase II-specific"/>
    <property type="evidence" value="ECO:0007669"/>
    <property type="project" value="InterPro"/>
</dbReference>
<accession>A0A9P9FHB5</accession>
<dbReference type="OrthoDB" id="3145928at2759"/>
<dbReference type="SUPFAM" id="SSF57701">
    <property type="entry name" value="Zn2/Cys6 DNA-binding domain"/>
    <property type="match status" value="1"/>
</dbReference>
<dbReference type="GO" id="GO:0003677">
    <property type="term" value="F:DNA binding"/>
    <property type="evidence" value="ECO:0007669"/>
    <property type="project" value="UniProtKB-KW"/>
</dbReference>
<proteinExistence type="predicted"/>
<keyword evidence="4" id="KW-0238">DNA-binding</keyword>
<evidence type="ECO:0000256" key="1">
    <source>
        <dbReference type="ARBA" id="ARBA00022723"/>
    </source>
</evidence>
<evidence type="ECO:0000256" key="5">
    <source>
        <dbReference type="ARBA" id="ARBA00023163"/>
    </source>
</evidence>
<reference evidence="8" key="1">
    <citation type="journal article" date="2021" name="Nat. Commun.">
        <title>Genetic determinants of endophytism in the Arabidopsis root mycobiome.</title>
        <authorList>
            <person name="Mesny F."/>
            <person name="Miyauchi S."/>
            <person name="Thiergart T."/>
            <person name="Pickel B."/>
            <person name="Atanasova L."/>
            <person name="Karlsson M."/>
            <person name="Huettel B."/>
            <person name="Barry K.W."/>
            <person name="Haridas S."/>
            <person name="Chen C."/>
            <person name="Bauer D."/>
            <person name="Andreopoulos W."/>
            <person name="Pangilinan J."/>
            <person name="LaButti K."/>
            <person name="Riley R."/>
            <person name="Lipzen A."/>
            <person name="Clum A."/>
            <person name="Drula E."/>
            <person name="Henrissat B."/>
            <person name="Kohler A."/>
            <person name="Grigoriev I.V."/>
            <person name="Martin F.M."/>
            <person name="Hacquard S."/>
        </authorList>
    </citation>
    <scope>NUCLEOTIDE SEQUENCE</scope>
    <source>
        <strain evidence="8">MPI-CAGE-AT-0147</strain>
    </source>
</reference>
<keyword evidence="1" id="KW-0479">Metal-binding</keyword>
<dbReference type="PANTHER" id="PTHR36206">
    <property type="entry name" value="ASPERCRYPTIN BIOSYNTHESIS CLUSTER-SPECIFIC TRANSCRIPTION REGULATOR ATNN-RELATED"/>
    <property type="match status" value="1"/>
</dbReference>
<name>A0A9P9FHB5_9HYPO</name>
<evidence type="ECO:0000256" key="4">
    <source>
        <dbReference type="ARBA" id="ARBA00023125"/>
    </source>
</evidence>
<keyword evidence="6" id="KW-0539">Nucleus</keyword>
<dbReference type="InterPro" id="IPR021858">
    <property type="entry name" value="Fun_TF"/>
</dbReference>
<dbReference type="PANTHER" id="PTHR36206:SF16">
    <property type="entry name" value="TRANSCRIPTION FACTOR DOMAIN-CONTAINING PROTEIN-RELATED"/>
    <property type="match status" value="1"/>
</dbReference>
<dbReference type="AlphaFoldDB" id="A0A9P9FHB5"/>